<feature type="region of interest" description="Disordered" evidence="1">
    <location>
        <begin position="28"/>
        <end position="50"/>
    </location>
</feature>
<dbReference type="EMBL" id="NMPR01000011">
    <property type="protein sequence ID" value="KAA8635547.1"/>
    <property type="molecule type" value="Genomic_DNA"/>
</dbReference>
<organism evidence="4 5">
    <name type="scientific">Sordaria macrospora</name>
    <dbReference type="NCBI Taxonomy" id="5147"/>
    <lineage>
        <taxon>Eukaryota</taxon>
        <taxon>Fungi</taxon>
        <taxon>Dikarya</taxon>
        <taxon>Ascomycota</taxon>
        <taxon>Pezizomycotina</taxon>
        <taxon>Sordariomycetes</taxon>
        <taxon>Sordariomycetidae</taxon>
        <taxon>Sordariales</taxon>
        <taxon>Sordariaceae</taxon>
        <taxon>Sordaria</taxon>
    </lineage>
</organism>
<dbReference type="InterPro" id="IPR029226">
    <property type="entry name" value="Ecp2-like"/>
</dbReference>
<evidence type="ECO:0000313" key="5">
    <source>
        <dbReference type="Proteomes" id="UP000433876"/>
    </source>
</evidence>
<dbReference type="VEuPathDB" id="FungiDB:SMAC_08981"/>
<dbReference type="AlphaFoldDB" id="A0A8S8ZXF3"/>
<name>A0A8S8ZXF3_SORMA</name>
<accession>A0A8S8ZXF3</accession>
<feature type="chain" id="PRO_5035907254" description="Ecp2 effector protein-like domain-containing protein" evidence="2">
    <location>
        <begin position="16"/>
        <end position="233"/>
    </location>
</feature>
<keyword evidence="2" id="KW-0732">Signal</keyword>
<comment type="caution">
    <text evidence="4">The sequence shown here is derived from an EMBL/GenBank/DDBJ whole genome shotgun (WGS) entry which is preliminary data.</text>
</comment>
<dbReference type="Pfam" id="PF14856">
    <property type="entry name" value="Hce2"/>
    <property type="match status" value="1"/>
</dbReference>
<protein>
    <recommendedName>
        <fullName evidence="3">Ecp2 effector protein-like domain-containing protein</fullName>
    </recommendedName>
</protein>
<reference evidence="4 5" key="1">
    <citation type="submission" date="2017-07" db="EMBL/GenBank/DDBJ databases">
        <title>Genome sequence of the Sordaria macrospora wild type strain R19027.</title>
        <authorList>
            <person name="Nowrousian M."/>
            <person name="Teichert I."/>
            <person name="Kueck U."/>
        </authorList>
    </citation>
    <scope>NUCLEOTIDE SEQUENCE [LARGE SCALE GENOMIC DNA]</scope>
    <source>
        <strain evidence="4 5">R19027</strain>
        <tissue evidence="4">Mycelium</tissue>
    </source>
</reference>
<proteinExistence type="predicted"/>
<feature type="domain" description="Ecp2 effector protein-like" evidence="3">
    <location>
        <begin position="93"/>
        <end position="198"/>
    </location>
</feature>
<evidence type="ECO:0000313" key="4">
    <source>
        <dbReference type="EMBL" id="KAA8635547.1"/>
    </source>
</evidence>
<evidence type="ECO:0000259" key="3">
    <source>
        <dbReference type="Pfam" id="PF14856"/>
    </source>
</evidence>
<sequence length="233" mass="25507">MRSLAQLALISLASAAAISPGAYSPDSPYPTPNFNPNLNFTSTTSTTSTDLNLTRRRTDTGKFTPLFPPSLQPSFCPYDTINQPQPLLSYDATTAPLASDCGHIIDFIIDNNKQGYWTYDVTDLERKEGIVLMYYKTCAFKLVSDDGRVLVGAGGDGKDGNKKSEQFRFGVEELKFYLGTWLEKQRHGRLGAKGVVDCWSEGVEKKDMGGVGVRWSVEAVMSKSVKPMLPGTG</sequence>
<evidence type="ECO:0000256" key="1">
    <source>
        <dbReference type="SAM" id="MobiDB-lite"/>
    </source>
</evidence>
<dbReference type="Proteomes" id="UP000433876">
    <property type="component" value="Unassembled WGS sequence"/>
</dbReference>
<feature type="signal peptide" evidence="2">
    <location>
        <begin position="1"/>
        <end position="15"/>
    </location>
</feature>
<evidence type="ECO:0000256" key="2">
    <source>
        <dbReference type="SAM" id="SignalP"/>
    </source>
</evidence>
<gene>
    <name evidence="4" type="ORF">SMACR_08981</name>
</gene>
<feature type="compositionally biased region" description="Low complexity" evidence="1">
    <location>
        <begin position="34"/>
        <end position="50"/>
    </location>
</feature>